<dbReference type="SUPFAM" id="SSF53187">
    <property type="entry name" value="Zn-dependent exopeptidases"/>
    <property type="match status" value="1"/>
</dbReference>
<protein>
    <recommendedName>
        <fullName evidence="1">Peptidase M14 domain-containing protein</fullName>
    </recommendedName>
</protein>
<dbReference type="RefSeq" id="WP_194292899.1">
    <property type="nucleotide sequence ID" value="NZ_WEGJ01000005.1"/>
</dbReference>
<dbReference type="EMBL" id="WEGJ01000005">
    <property type="protein sequence ID" value="MQY12131.1"/>
    <property type="molecule type" value="Genomic_DNA"/>
</dbReference>
<feature type="domain" description="Peptidase M14" evidence="1">
    <location>
        <begin position="23"/>
        <end position="105"/>
    </location>
</feature>
<dbReference type="GO" id="GO:0008270">
    <property type="term" value="F:zinc ion binding"/>
    <property type="evidence" value="ECO:0007669"/>
    <property type="project" value="InterPro"/>
</dbReference>
<sequence length="426" mass="45572">MLTSSHGYPTVDDLLDGAREVVVGHPGVSTLRTLGRTRGGEPLTLLTVGDADGSAGHAVVVGGPHANEPVGGATALHLAALLAGDPALRHGLAWHFLLCLDPEGSRLNEGWLTDPGDPADYFRGMYRPVTERQPEWLPQAGAEPLPETAALVGVLDELRPVAQFSLHANDVGGTWVQTTADLPGLSARFAKVAAELDVPLETAPFDAFHMPSPAPGIFVMPGPGPESEGRPLNDLSARSTWFHPVRYGTVTVLVEAPQWTVPEIADDTPLDDPQAAVDWLVAGMRARTTRLAELFERARPWLDPVPGRLQASARWVIDGCFSIADEWHAGLGSRAGRARLARSAGSTAALRMIAQRLPLRGAGMLARSLAGRRGAEGARRAVLAQLDAWYTEFEAEHKPRWLPVRDQVELQSQAVLSAAAELTGDR</sequence>
<organism evidence="2 3">
    <name type="scientific">Streptomyces smaragdinus</name>
    <dbReference type="NCBI Taxonomy" id="2585196"/>
    <lineage>
        <taxon>Bacteria</taxon>
        <taxon>Bacillati</taxon>
        <taxon>Actinomycetota</taxon>
        <taxon>Actinomycetes</taxon>
        <taxon>Kitasatosporales</taxon>
        <taxon>Streptomycetaceae</taxon>
        <taxon>Streptomyces</taxon>
    </lineage>
</organism>
<accession>A0A7K0CF87</accession>
<reference evidence="2 3" key="1">
    <citation type="submission" date="2019-10" db="EMBL/GenBank/DDBJ databases">
        <title>Streptomyces smaragdinus sp. nov. and Streptomyces fabii sp. nov., isolated from the gut of fungus growing-termite Macrotermes natalensis.</title>
        <authorList>
            <person name="Schwitalla J."/>
            <person name="Benndorf R."/>
            <person name="Martin K."/>
            <person name="De Beer W."/>
            <person name="Kaster A.-K."/>
            <person name="Vollmers J."/>
            <person name="Poulsen M."/>
            <person name="Beemelmanns C."/>
        </authorList>
    </citation>
    <scope>NUCLEOTIDE SEQUENCE [LARGE SCALE GENOMIC DNA]</scope>
    <source>
        <strain evidence="2 3">RB5</strain>
    </source>
</reference>
<dbReference type="Proteomes" id="UP000466345">
    <property type="component" value="Unassembled WGS sequence"/>
</dbReference>
<gene>
    <name evidence="2" type="ORF">SRB5_22610</name>
</gene>
<proteinExistence type="predicted"/>
<keyword evidence="3" id="KW-1185">Reference proteome</keyword>
<dbReference type="InterPro" id="IPR000834">
    <property type="entry name" value="Peptidase_M14"/>
</dbReference>
<dbReference type="GO" id="GO:0004181">
    <property type="term" value="F:metallocarboxypeptidase activity"/>
    <property type="evidence" value="ECO:0007669"/>
    <property type="project" value="InterPro"/>
</dbReference>
<evidence type="ECO:0000313" key="3">
    <source>
        <dbReference type="Proteomes" id="UP000466345"/>
    </source>
</evidence>
<dbReference type="Pfam" id="PF00246">
    <property type="entry name" value="Peptidase_M14"/>
    <property type="match status" value="1"/>
</dbReference>
<evidence type="ECO:0000259" key="1">
    <source>
        <dbReference type="Pfam" id="PF00246"/>
    </source>
</evidence>
<comment type="caution">
    <text evidence="2">The sequence shown here is derived from an EMBL/GenBank/DDBJ whole genome shotgun (WGS) entry which is preliminary data.</text>
</comment>
<evidence type="ECO:0000313" key="2">
    <source>
        <dbReference type="EMBL" id="MQY12131.1"/>
    </source>
</evidence>
<dbReference type="GO" id="GO:0006508">
    <property type="term" value="P:proteolysis"/>
    <property type="evidence" value="ECO:0007669"/>
    <property type="project" value="InterPro"/>
</dbReference>
<dbReference type="Gene3D" id="3.40.630.10">
    <property type="entry name" value="Zn peptidases"/>
    <property type="match status" value="1"/>
</dbReference>
<dbReference type="AlphaFoldDB" id="A0A7K0CF87"/>
<name>A0A7K0CF87_9ACTN</name>